<dbReference type="InterPro" id="IPR036735">
    <property type="entry name" value="NGN_dom_sf"/>
</dbReference>
<dbReference type="EMBL" id="CAMAPE010000070">
    <property type="protein sequence ID" value="CAH9116002.1"/>
    <property type="molecule type" value="Genomic_DNA"/>
</dbReference>
<dbReference type="InterPro" id="IPR041977">
    <property type="entry name" value="KOW_Spt5_4"/>
</dbReference>
<dbReference type="Pfam" id="PF23290">
    <property type="entry name" value="KOW5_SPT5"/>
    <property type="match status" value="1"/>
</dbReference>
<dbReference type="GO" id="GO:0032784">
    <property type="term" value="P:regulation of DNA-templated transcription elongation"/>
    <property type="evidence" value="ECO:0007669"/>
    <property type="project" value="InterPro"/>
</dbReference>
<feature type="compositionally biased region" description="Polar residues" evidence="3">
    <location>
        <begin position="858"/>
        <end position="883"/>
    </location>
</feature>
<feature type="compositionally biased region" description="Low complexity" evidence="3">
    <location>
        <begin position="1000"/>
        <end position="1012"/>
    </location>
</feature>
<dbReference type="Gene3D" id="2.30.30.30">
    <property type="match status" value="1"/>
</dbReference>
<feature type="compositionally biased region" description="Acidic residues" evidence="3">
    <location>
        <begin position="54"/>
        <end position="64"/>
    </location>
</feature>
<feature type="compositionally biased region" description="Polar residues" evidence="3">
    <location>
        <begin position="1195"/>
        <end position="1209"/>
    </location>
</feature>
<dbReference type="InterPro" id="IPR014722">
    <property type="entry name" value="Rib_uL2_dom2"/>
</dbReference>
<feature type="region of interest" description="Disordered" evidence="3">
    <location>
        <begin position="1"/>
        <end position="64"/>
    </location>
</feature>
<feature type="compositionally biased region" description="Polar residues" evidence="3">
    <location>
        <begin position="1593"/>
        <end position="1605"/>
    </location>
</feature>
<feature type="compositionally biased region" description="Gly residues" evidence="3">
    <location>
        <begin position="1070"/>
        <end position="1113"/>
    </location>
</feature>
<dbReference type="Pfam" id="PF03439">
    <property type="entry name" value="Spt5-NGN"/>
    <property type="match status" value="1"/>
</dbReference>
<gene>
    <name evidence="5" type="ORF">CEURO_LOCUS20973</name>
</gene>
<feature type="domain" description="KOW" evidence="4">
    <location>
        <begin position="239"/>
        <end position="266"/>
    </location>
</feature>
<feature type="domain" description="KOW" evidence="4">
    <location>
        <begin position="590"/>
        <end position="617"/>
    </location>
</feature>
<feature type="compositionally biased region" description="Basic and acidic residues" evidence="3">
    <location>
        <begin position="1"/>
        <end position="12"/>
    </location>
</feature>
<feature type="region of interest" description="Disordered" evidence="3">
    <location>
        <begin position="642"/>
        <end position="720"/>
    </location>
</feature>
<dbReference type="OrthoDB" id="28901at2759"/>
<dbReference type="SMART" id="SM00739">
    <property type="entry name" value="KOW"/>
    <property type="match status" value="3"/>
</dbReference>
<organism evidence="5 6">
    <name type="scientific">Cuscuta europaea</name>
    <name type="common">European dodder</name>
    <dbReference type="NCBI Taxonomy" id="41803"/>
    <lineage>
        <taxon>Eukaryota</taxon>
        <taxon>Viridiplantae</taxon>
        <taxon>Streptophyta</taxon>
        <taxon>Embryophyta</taxon>
        <taxon>Tracheophyta</taxon>
        <taxon>Spermatophyta</taxon>
        <taxon>Magnoliopsida</taxon>
        <taxon>eudicotyledons</taxon>
        <taxon>Gunneridae</taxon>
        <taxon>Pentapetalae</taxon>
        <taxon>asterids</taxon>
        <taxon>lamiids</taxon>
        <taxon>Solanales</taxon>
        <taxon>Convolvulaceae</taxon>
        <taxon>Cuscuteae</taxon>
        <taxon>Cuscuta</taxon>
        <taxon>Cuscuta subgen. Cuscuta</taxon>
    </lineage>
</organism>
<evidence type="ECO:0000259" key="4">
    <source>
        <dbReference type="SMART" id="SM00739"/>
    </source>
</evidence>
<dbReference type="InterPro" id="IPR005824">
    <property type="entry name" value="KOW"/>
</dbReference>
<feature type="compositionally biased region" description="Gly residues" evidence="3">
    <location>
        <begin position="983"/>
        <end position="999"/>
    </location>
</feature>
<dbReference type="GO" id="GO:0003729">
    <property type="term" value="F:mRNA binding"/>
    <property type="evidence" value="ECO:0007669"/>
    <property type="project" value="TreeGrafter"/>
</dbReference>
<feature type="compositionally biased region" description="Polar residues" evidence="3">
    <location>
        <begin position="645"/>
        <end position="654"/>
    </location>
</feature>
<feature type="compositionally biased region" description="Gly residues" evidence="3">
    <location>
        <begin position="1013"/>
        <end position="1047"/>
    </location>
</feature>
<feature type="compositionally biased region" description="Polar residues" evidence="3">
    <location>
        <begin position="756"/>
        <end position="771"/>
    </location>
</feature>
<keyword evidence="2" id="KW-0539">Nucleus</keyword>
<dbReference type="InterPro" id="IPR041973">
    <property type="entry name" value="KOW_Spt5_1"/>
</dbReference>
<dbReference type="InterPro" id="IPR057936">
    <property type="entry name" value="KOWx_Spt5"/>
</dbReference>
<feature type="compositionally biased region" description="Low complexity" evidence="3">
    <location>
        <begin position="1394"/>
        <end position="1428"/>
    </location>
</feature>
<dbReference type="CDD" id="cd06084">
    <property type="entry name" value="KOW_Spt5_4"/>
    <property type="match status" value="1"/>
</dbReference>
<feature type="compositionally biased region" description="Low complexity" evidence="3">
    <location>
        <begin position="690"/>
        <end position="706"/>
    </location>
</feature>
<protein>
    <recommendedName>
        <fullName evidence="4">KOW domain-containing protein</fullName>
    </recommendedName>
</protein>
<proteinExistence type="predicted"/>
<feature type="compositionally biased region" description="Gly residues" evidence="3">
    <location>
        <begin position="1450"/>
        <end position="1510"/>
    </location>
</feature>
<dbReference type="GO" id="GO:0006368">
    <property type="term" value="P:transcription elongation by RNA polymerase II"/>
    <property type="evidence" value="ECO:0007669"/>
    <property type="project" value="TreeGrafter"/>
</dbReference>
<dbReference type="PANTHER" id="PTHR11125">
    <property type="entry name" value="SUPPRESSOR OF TY 5"/>
    <property type="match status" value="1"/>
</dbReference>
<evidence type="ECO:0000313" key="6">
    <source>
        <dbReference type="Proteomes" id="UP001152484"/>
    </source>
</evidence>
<dbReference type="CDD" id="cd09888">
    <property type="entry name" value="NGN_Euk"/>
    <property type="match status" value="1"/>
</dbReference>
<sequence length="1725" mass="181465">MVSAKGKEKVAAGDKGSAGKRKTDLGRGKDDDKTGKRHKRDVLQFFEDSAHEVGEDDDDFSDDSDFNVDDFIQEDLGADEGVQNEHVKRPVFPLVPKEEEMDEEELEKMLRDRYKPSSSFVRYAEDGYERKGFIDEDLSVPSSKGPTIWKVKCTVGRERHSAFCLMQKYVDLHALGTKIQTISVYAPDHVKGFVYIEADKQRDVIEACKGLASIYCSRMAQVPRNEISQLFCVRSKCHGISKGMWARVKSGRYKGDLAQVVAVNDGQAKVTVTVKLIPRIDLQALAEKFGGGVAAKKASIPTARFISSTELEDFRPLITYRKDRDTNEMYEVLDGKMLKDGYLYKKMSVDSLCLWGVMPSEAEFLKFEPPKKNVPLDTEWLSQLYGESTRKQKIKNDKGSGKGGEKGEGSSSSGNLNSFEVDDLVFFGRKDFGIIVGTEKENVYKIIKEGSEGPVLVTLQLRELRAACFDRKLFTVKDQNKNTISINNVVRVLDGPSKDRQGTVKQIYKGVIFLYDEMGEEHNRYVCVKAQMCEKISCNDVLLSGKENEAGPSSAFNDSPSSPNTPLSPKKPCRGRDVNSNFHREDKDGLFSVGQSVRIRVGPLKGYICRVLAVRQTDVTVKLDSRQQILTVKSEHLSEVHRKSSNISLSSTDPEGSRPFDLFGAQDGSRDWADGGIQAAQDDSWNAGLSSNERSSWPSFPSSSLPTVQDPNTSSLTSVDVNKDAGSSAWEIGTTQSKDAGQGSGWGGSDSWKKVASTSVAGTSGSDSWGKTSEACEESIVKNDGSSWGAAAKNEGQSEGWGNKVKSERNDGPSWGNSASSQGKGTTVANSDAWVSKGAASSSLPGPVSESGGWGSAGISQDGGSQWGKQDNKVQQDVGSSWGNKKEDESSWAAQGGGSSLGQHDGKGKYVESAWASKEEKSSWGKQGGSSWGQQETKVPNSSGGGEEDGGSSWGKKNGGGSVGKQDDGSSWNNKEDKSSRGKQGGGGSSWGKQDGGGSWSKQDSGGSSFGKQDGGGSWSKQDGGGSSWGKQDGGGSWSKQDGGGSSFGKQDSGGSWSKQDGGRSSWGKQDGGGSWSKQDGGGSSFGKQDGGGSWSKQDGGGSSWGKQDGGGSWSKQDDQSSGDGPHQQGSWGSGGGASDGGRGGGRRGRGRGRDSFGRGGGRGRSFDRGGESNSWGKDAEGNFGSGVAAAGGLPSNSWKSESSWGKTSDGSKKDDWGNLNASSRDDNSSGKNAQGWGVVKDAEHGDSGSGWKSQPEKQEGSGSAAGGECSWKSSQESSWEKAKSTDGSKADDWGSKQDAAGEKWNIKAGSSLGWKSDQSEKPDENKDGAAFNTKQADWQSGGGWNAAKPSAGESQPSSWNKKPIVDEGTDDTNEVGGGWNATGKGSDSETKQSSGWNNKSSNGSSAVGWGSSGNQSSGWKSESNWNSGGSGFGGGNEHQDDSSNERGGRGGWRGGRGGGFDRGGGYRGRGGYDRGGGYQGRGGGSERGGGGFRGRGGSFDRGSGGFGGRGRGRRDQTGEWNNNSRNDFSGDGNKQSSWGNGSSGDGGSSWKASENKGSWNGGGNSQSWSTGDGNKLSSWNNGSGGDAGSGWKASSDSNKGNSWNEGGMGKGQWQSGGGEQQKNTSDFGGDSKPPSSWNTGDGGGSGWKATSDNNNTNKGVSWNSAGGDADGGASKASSWGNTSESIKPKEEGAGAAADAWGKASSSTSWGGKESGDGGASKGGW</sequence>
<feature type="compositionally biased region" description="Low complexity" evidence="3">
    <location>
        <begin position="1694"/>
        <end position="1707"/>
    </location>
</feature>
<feature type="compositionally biased region" description="Polar residues" evidence="3">
    <location>
        <begin position="815"/>
        <end position="830"/>
    </location>
</feature>
<feature type="compositionally biased region" description="Basic and acidic residues" evidence="3">
    <location>
        <begin position="1318"/>
        <end position="1328"/>
    </location>
</feature>
<feature type="compositionally biased region" description="Low complexity" evidence="3">
    <location>
        <begin position="1261"/>
        <end position="1278"/>
    </location>
</feature>
<dbReference type="CDD" id="cd06081">
    <property type="entry name" value="KOW_Spt5_1"/>
    <property type="match status" value="1"/>
</dbReference>
<evidence type="ECO:0000313" key="5">
    <source>
        <dbReference type="EMBL" id="CAH9116002.1"/>
    </source>
</evidence>
<comment type="subcellular location">
    <subcellularLocation>
        <location evidence="1">Nucleus</location>
    </subcellularLocation>
</comment>
<keyword evidence="6" id="KW-1185">Reference proteome</keyword>
<feature type="region of interest" description="Disordered" evidence="3">
    <location>
        <begin position="732"/>
        <end position="1725"/>
    </location>
</feature>
<feature type="compositionally biased region" description="Polar residues" evidence="3">
    <location>
        <begin position="707"/>
        <end position="720"/>
    </location>
</feature>
<dbReference type="GO" id="GO:0006357">
    <property type="term" value="P:regulation of transcription by RNA polymerase II"/>
    <property type="evidence" value="ECO:0007669"/>
    <property type="project" value="InterPro"/>
</dbReference>
<feature type="compositionally biased region" description="Gly residues" evidence="3">
    <location>
        <begin position="1607"/>
        <end position="1620"/>
    </location>
</feature>
<accession>A0A9P0ZUW1</accession>
<dbReference type="Pfam" id="PF23291">
    <property type="entry name" value="KOW4_SPT5"/>
    <property type="match status" value="1"/>
</dbReference>
<dbReference type="PANTHER" id="PTHR11125:SF8">
    <property type="entry name" value="PROTEIN RNA-DIRECTED DNA METHYLATION 3"/>
    <property type="match status" value="1"/>
</dbReference>
<feature type="compositionally biased region" description="Polar residues" evidence="3">
    <location>
        <begin position="554"/>
        <end position="567"/>
    </location>
</feature>
<feature type="compositionally biased region" description="Basic and acidic residues" evidence="3">
    <location>
        <begin position="21"/>
        <end position="34"/>
    </location>
</feature>
<feature type="compositionally biased region" description="Low complexity" evidence="3">
    <location>
        <begin position="1665"/>
        <end position="1679"/>
    </location>
</feature>
<comment type="caution">
    <text evidence="5">The sequence shown here is derived from an EMBL/GenBank/DDBJ whole genome shotgun (WGS) entry which is preliminary data.</text>
</comment>
<name>A0A9P0ZUW1_CUSEU</name>
<dbReference type="InterPro" id="IPR039659">
    <property type="entry name" value="SPT5"/>
</dbReference>
<feature type="compositionally biased region" description="Basic and acidic residues" evidence="3">
    <location>
        <begin position="1438"/>
        <end position="1449"/>
    </location>
</feature>
<feature type="compositionally biased region" description="Gly residues" evidence="3">
    <location>
        <begin position="1132"/>
        <end position="1144"/>
    </location>
</feature>
<feature type="compositionally biased region" description="Polar residues" evidence="3">
    <location>
        <begin position="1519"/>
        <end position="1536"/>
    </location>
</feature>
<evidence type="ECO:0000256" key="2">
    <source>
        <dbReference type="ARBA" id="ARBA00023242"/>
    </source>
</evidence>
<feature type="region of interest" description="Disordered" evidence="3">
    <location>
        <begin position="549"/>
        <end position="579"/>
    </location>
</feature>
<feature type="region of interest" description="Disordered" evidence="3">
    <location>
        <begin position="390"/>
        <end position="414"/>
    </location>
</feature>
<dbReference type="Gene3D" id="3.30.70.940">
    <property type="entry name" value="NusG, N-terminal domain"/>
    <property type="match status" value="1"/>
</dbReference>
<dbReference type="Pfam" id="PF23037">
    <property type="entry name" value="KOWx_SPT5"/>
    <property type="match status" value="1"/>
</dbReference>
<evidence type="ECO:0000256" key="1">
    <source>
        <dbReference type="ARBA" id="ARBA00004123"/>
    </source>
</evidence>
<feature type="domain" description="KOW" evidence="4">
    <location>
        <begin position="483"/>
        <end position="510"/>
    </location>
</feature>
<feature type="compositionally biased region" description="Polar residues" evidence="3">
    <location>
        <begin position="1048"/>
        <end position="1059"/>
    </location>
</feature>
<feature type="compositionally biased region" description="Basic and acidic residues" evidence="3">
    <location>
        <begin position="1279"/>
        <end position="1306"/>
    </location>
</feature>
<dbReference type="Proteomes" id="UP001152484">
    <property type="component" value="Unassembled WGS sequence"/>
</dbReference>
<dbReference type="Pfam" id="PF23042">
    <property type="entry name" value="KOW1_SPT5"/>
    <property type="match status" value="1"/>
</dbReference>
<dbReference type="InterPro" id="IPR005100">
    <property type="entry name" value="NGN-domain"/>
</dbReference>
<reference evidence="5" key="1">
    <citation type="submission" date="2022-07" db="EMBL/GenBank/DDBJ databases">
        <authorList>
            <person name="Macas J."/>
            <person name="Novak P."/>
            <person name="Neumann P."/>
        </authorList>
    </citation>
    <scope>NUCLEOTIDE SEQUENCE</scope>
</reference>
<dbReference type="FunFam" id="2.30.30.30:FF:000053">
    <property type="entry name" value="Protein RNA-directed DNA methylation 3"/>
    <property type="match status" value="1"/>
</dbReference>
<dbReference type="GO" id="GO:0032044">
    <property type="term" value="C:DSIF complex"/>
    <property type="evidence" value="ECO:0007669"/>
    <property type="project" value="TreeGrafter"/>
</dbReference>
<evidence type="ECO:0000256" key="3">
    <source>
        <dbReference type="SAM" id="MobiDB-lite"/>
    </source>
</evidence>
<dbReference type="InterPro" id="IPR041978">
    <property type="entry name" value="KOW_Spt5_5"/>
</dbReference>
<feature type="compositionally biased region" description="Polar residues" evidence="3">
    <location>
        <begin position="1649"/>
        <end position="1664"/>
    </location>
</feature>
<feature type="compositionally biased region" description="Basic and acidic residues" evidence="3">
    <location>
        <begin position="390"/>
        <end position="408"/>
    </location>
</feature>
<dbReference type="InterPro" id="IPR039385">
    <property type="entry name" value="NGN_Euk"/>
</dbReference>